<dbReference type="RefSeq" id="WP_282300636.1">
    <property type="nucleotide sequence ID" value="NZ_CP124616.1"/>
</dbReference>
<name>A0ABY8QHB3_9RHOB</name>
<organism evidence="5 6">
    <name type="scientific">Tropicibacter oceani</name>
    <dbReference type="NCBI Taxonomy" id="3058420"/>
    <lineage>
        <taxon>Bacteria</taxon>
        <taxon>Pseudomonadati</taxon>
        <taxon>Pseudomonadota</taxon>
        <taxon>Alphaproteobacteria</taxon>
        <taxon>Rhodobacterales</taxon>
        <taxon>Roseobacteraceae</taxon>
        <taxon>Tropicibacter</taxon>
    </lineage>
</organism>
<evidence type="ECO:0000259" key="4">
    <source>
        <dbReference type="PROSITE" id="PS50970"/>
    </source>
</evidence>
<keyword evidence="6" id="KW-1185">Reference proteome</keyword>
<evidence type="ECO:0000313" key="5">
    <source>
        <dbReference type="EMBL" id="WGW04005.1"/>
    </source>
</evidence>
<reference evidence="5 6" key="1">
    <citation type="submission" date="2023-05" db="EMBL/GenBank/DDBJ databases">
        <title>YMD87, complete Genome.</title>
        <authorList>
            <person name="Zhang J."/>
            <person name="Xu X."/>
        </authorList>
    </citation>
    <scope>NUCLEOTIDE SEQUENCE [LARGE SCALE GENOMIC DNA]</scope>
    <source>
        <strain evidence="5 6">YMD87</strain>
    </source>
</reference>
<keyword evidence="2 3" id="KW-0808">Transferase</keyword>
<proteinExistence type="predicted"/>
<dbReference type="SUPFAM" id="SSF82282">
    <property type="entry name" value="Homocysteine S-methyltransferase"/>
    <property type="match status" value="1"/>
</dbReference>
<dbReference type="PIRSF" id="PIRSF037505">
    <property type="entry name" value="Betaine_HMT"/>
    <property type="match status" value="1"/>
</dbReference>
<dbReference type="Gene3D" id="3.20.20.330">
    <property type="entry name" value="Homocysteine-binding-like domain"/>
    <property type="match status" value="1"/>
</dbReference>
<dbReference type="EMBL" id="CP124616">
    <property type="protein sequence ID" value="WGW04005.1"/>
    <property type="molecule type" value="Genomic_DNA"/>
</dbReference>
<feature type="domain" description="Hcy-binding" evidence="4">
    <location>
        <begin position="1"/>
        <end position="291"/>
    </location>
</feature>
<keyword evidence="3" id="KW-0862">Zinc</keyword>
<dbReference type="PROSITE" id="PS50970">
    <property type="entry name" value="HCY"/>
    <property type="match status" value="1"/>
</dbReference>
<dbReference type="InterPro" id="IPR017226">
    <property type="entry name" value="BHMT-like"/>
</dbReference>
<sequence length="299" mass="31674">MTKPDITLLDGGMGQELIKRSGDAPTPLWSTQVMMDHPGLVAQVHADYFAAGATIATTNTYAILRDRLERVGLEDRFEQLQLLALQEARAARDEHGSGRIAGSIGPLRASYRPDIHPPVQEAMPLYAEIASLQAPHVDLFIIETVASLDHARAALMAVLGHGKPVWLSITLDDTDGTRLRSGEAVADILPIAAEGAAALLANCSAPEAMPAALEIFATGDLPFGAYANAFTMITSDFLKDAPTVDALSARQDLGPQAYAEHALAWIDMGATIVGGCCETGPAHIAELARRLRAAGHTIV</sequence>
<evidence type="ECO:0000313" key="6">
    <source>
        <dbReference type="Proteomes" id="UP001241605"/>
    </source>
</evidence>
<accession>A0ABY8QHB3</accession>
<keyword evidence="3" id="KW-0479">Metal-binding</keyword>
<dbReference type="InterPro" id="IPR036589">
    <property type="entry name" value="HCY_dom_sf"/>
</dbReference>
<feature type="binding site" evidence="3">
    <location>
        <position position="203"/>
    </location>
    <ligand>
        <name>Zn(2+)</name>
        <dbReference type="ChEBI" id="CHEBI:29105"/>
    </ligand>
</feature>
<feature type="binding site" evidence="3">
    <location>
        <position position="276"/>
    </location>
    <ligand>
        <name>Zn(2+)</name>
        <dbReference type="ChEBI" id="CHEBI:29105"/>
    </ligand>
</feature>
<evidence type="ECO:0000256" key="3">
    <source>
        <dbReference type="PROSITE-ProRule" id="PRU00333"/>
    </source>
</evidence>
<dbReference type="InterPro" id="IPR003726">
    <property type="entry name" value="HCY_dom"/>
</dbReference>
<protein>
    <submittedName>
        <fullName evidence="5">Homocysteine S-methyltransferase family protein</fullName>
    </submittedName>
</protein>
<dbReference type="PANTHER" id="PTHR11103">
    <property type="entry name" value="SLR1189 PROTEIN"/>
    <property type="match status" value="1"/>
</dbReference>
<gene>
    <name evidence="5" type="ORF">QF118_00260</name>
</gene>
<keyword evidence="1 3" id="KW-0489">Methyltransferase</keyword>
<dbReference type="Pfam" id="PF02574">
    <property type="entry name" value="S-methyl_trans"/>
    <property type="match status" value="1"/>
</dbReference>
<feature type="binding site" evidence="3">
    <location>
        <position position="277"/>
    </location>
    <ligand>
        <name>Zn(2+)</name>
        <dbReference type="ChEBI" id="CHEBI:29105"/>
    </ligand>
</feature>
<dbReference type="PANTHER" id="PTHR11103:SF18">
    <property type="entry name" value="SLR1189 PROTEIN"/>
    <property type="match status" value="1"/>
</dbReference>
<evidence type="ECO:0000256" key="1">
    <source>
        <dbReference type="ARBA" id="ARBA00022603"/>
    </source>
</evidence>
<comment type="cofactor">
    <cofactor evidence="3">
        <name>Zn(2+)</name>
        <dbReference type="ChEBI" id="CHEBI:29105"/>
    </cofactor>
</comment>
<dbReference type="Proteomes" id="UP001241605">
    <property type="component" value="Chromosome"/>
</dbReference>
<evidence type="ECO:0000256" key="2">
    <source>
        <dbReference type="ARBA" id="ARBA00022679"/>
    </source>
</evidence>